<keyword evidence="2" id="KW-1133">Transmembrane helix</keyword>
<keyword evidence="4" id="KW-1185">Reference proteome</keyword>
<organism evidence="3 4">
    <name type="scientific">Rhizoclosmatium globosum</name>
    <dbReference type="NCBI Taxonomy" id="329046"/>
    <lineage>
        <taxon>Eukaryota</taxon>
        <taxon>Fungi</taxon>
        <taxon>Fungi incertae sedis</taxon>
        <taxon>Chytridiomycota</taxon>
        <taxon>Chytridiomycota incertae sedis</taxon>
        <taxon>Chytridiomycetes</taxon>
        <taxon>Chytridiales</taxon>
        <taxon>Chytriomycetaceae</taxon>
        <taxon>Rhizoclosmatium</taxon>
    </lineage>
</organism>
<evidence type="ECO:0000256" key="2">
    <source>
        <dbReference type="SAM" id="Phobius"/>
    </source>
</evidence>
<dbReference type="EMBL" id="MCGO01000057">
    <property type="protein sequence ID" value="ORY36147.1"/>
    <property type="molecule type" value="Genomic_DNA"/>
</dbReference>
<accession>A0A1Y2BNJ8</accession>
<sequence>MPTAPIPRKPGIIRPSSIPLPFHGINSTLPVGAFPAAPPVIENNIDMNQSIANPTCDVVVAQLSPKRISGCGGIGGGGGGGGGTGTGNNQVDSLVSPHQPPIHNYQVHKKRSRTAAAAAAAEHCEYPSSGVRGGGGGGGGVETGVGVGGRSALVGGNTTSTLRRGSSRGVNVGIALANNYAGNLGTQHHHALNYNRPLHAAVVQTIAASKEGRGVGSVGGIGGGGVIGGVGAGGVGGLGGDGMGGGVVQGGLAIPIDSTLVDDNQEAETESIFPTTTKQMMRNLSRRMRAIGVAVVATLILFSGHVLLFLGISAAAMGVVGTLSLLLSNRSRQGGGRTGSRRQQHRSRGGTAARNAAQISNSMLANPAALPVLPLHSTQQYTGAMLVNNNNTRDTSAAIGRLDDETVLRWVDLARMK</sequence>
<feature type="compositionally biased region" description="Basic residues" evidence="1">
    <location>
        <begin position="339"/>
        <end position="348"/>
    </location>
</feature>
<name>A0A1Y2BNJ8_9FUNG</name>
<keyword evidence="2" id="KW-0472">Membrane</keyword>
<dbReference type="Proteomes" id="UP000193642">
    <property type="component" value="Unassembled WGS sequence"/>
</dbReference>
<feature type="region of interest" description="Disordered" evidence="1">
    <location>
        <begin position="331"/>
        <end position="354"/>
    </location>
</feature>
<protein>
    <submittedName>
        <fullName evidence="3">Uncharacterized protein</fullName>
    </submittedName>
</protein>
<evidence type="ECO:0000256" key="1">
    <source>
        <dbReference type="SAM" id="MobiDB-lite"/>
    </source>
</evidence>
<evidence type="ECO:0000313" key="4">
    <source>
        <dbReference type="Proteomes" id="UP000193642"/>
    </source>
</evidence>
<dbReference type="AlphaFoldDB" id="A0A1Y2BNJ8"/>
<evidence type="ECO:0000313" key="3">
    <source>
        <dbReference type="EMBL" id="ORY36147.1"/>
    </source>
</evidence>
<proteinExistence type="predicted"/>
<comment type="caution">
    <text evidence="3">The sequence shown here is derived from an EMBL/GenBank/DDBJ whole genome shotgun (WGS) entry which is preliminary data.</text>
</comment>
<keyword evidence="2" id="KW-0812">Transmembrane</keyword>
<reference evidence="3 4" key="1">
    <citation type="submission" date="2016-07" db="EMBL/GenBank/DDBJ databases">
        <title>Pervasive Adenine N6-methylation of Active Genes in Fungi.</title>
        <authorList>
            <consortium name="DOE Joint Genome Institute"/>
            <person name="Mondo S.J."/>
            <person name="Dannebaum R.O."/>
            <person name="Kuo R.C."/>
            <person name="Labutti K."/>
            <person name="Haridas S."/>
            <person name="Kuo A."/>
            <person name="Salamov A."/>
            <person name="Ahrendt S.R."/>
            <person name="Lipzen A."/>
            <person name="Sullivan W."/>
            <person name="Andreopoulos W.B."/>
            <person name="Clum A."/>
            <person name="Lindquist E."/>
            <person name="Daum C."/>
            <person name="Ramamoorthy G.K."/>
            <person name="Gryganskyi A."/>
            <person name="Culley D."/>
            <person name="Magnuson J.K."/>
            <person name="James T.Y."/>
            <person name="O'Malley M.A."/>
            <person name="Stajich J.E."/>
            <person name="Spatafora J.W."/>
            <person name="Visel A."/>
            <person name="Grigoriev I.V."/>
        </authorList>
    </citation>
    <scope>NUCLEOTIDE SEQUENCE [LARGE SCALE GENOMIC DNA]</scope>
    <source>
        <strain evidence="3 4">JEL800</strain>
    </source>
</reference>
<gene>
    <name evidence="3" type="ORF">BCR33DRAFT_722242</name>
</gene>
<feature type="transmembrane region" description="Helical" evidence="2">
    <location>
        <begin position="288"/>
        <end position="304"/>
    </location>
</feature>